<feature type="region of interest" description="Disordered" evidence="1">
    <location>
        <begin position="1"/>
        <end position="33"/>
    </location>
</feature>
<evidence type="ECO:0000313" key="2">
    <source>
        <dbReference type="EMBL" id="CAI9153086.1"/>
    </source>
</evidence>
<gene>
    <name evidence="2" type="ORF">MRATA1EN1_LOCUS2048</name>
</gene>
<sequence>MNSALTPRRTSCCVELNLPPSPSATGRPRPLPEMVEPTMDVLAATVREVKVMPEPESPTPRKRLGSPPLEH</sequence>
<reference evidence="2" key="1">
    <citation type="submission" date="2023-04" db="EMBL/GenBank/DDBJ databases">
        <authorList>
            <consortium name="ELIXIR-Norway"/>
        </authorList>
    </citation>
    <scope>NUCLEOTIDE SEQUENCE [LARGE SCALE GENOMIC DNA]</scope>
</reference>
<organism evidence="2 3">
    <name type="scientific">Rangifer tarandus platyrhynchus</name>
    <name type="common">Svalbard reindeer</name>
    <dbReference type="NCBI Taxonomy" id="3082113"/>
    <lineage>
        <taxon>Eukaryota</taxon>
        <taxon>Metazoa</taxon>
        <taxon>Chordata</taxon>
        <taxon>Craniata</taxon>
        <taxon>Vertebrata</taxon>
        <taxon>Euteleostomi</taxon>
        <taxon>Mammalia</taxon>
        <taxon>Eutheria</taxon>
        <taxon>Laurasiatheria</taxon>
        <taxon>Artiodactyla</taxon>
        <taxon>Ruminantia</taxon>
        <taxon>Pecora</taxon>
        <taxon>Cervidae</taxon>
        <taxon>Odocoileinae</taxon>
        <taxon>Rangifer</taxon>
    </lineage>
</organism>
<proteinExistence type="predicted"/>
<evidence type="ECO:0000256" key="1">
    <source>
        <dbReference type="SAM" id="MobiDB-lite"/>
    </source>
</evidence>
<dbReference type="EMBL" id="OX459946">
    <property type="protein sequence ID" value="CAI9153086.1"/>
    <property type="molecule type" value="Genomic_DNA"/>
</dbReference>
<name>A0ABN8XVE7_RANTA</name>
<evidence type="ECO:0000313" key="3">
    <source>
        <dbReference type="Proteomes" id="UP001176941"/>
    </source>
</evidence>
<feature type="region of interest" description="Disordered" evidence="1">
    <location>
        <begin position="50"/>
        <end position="71"/>
    </location>
</feature>
<keyword evidence="3" id="KW-1185">Reference proteome</keyword>
<accession>A0ABN8XVE7</accession>
<protein>
    <submittedName>
        <fullName evidence="2">Uncharacterized protein</fullName>
    </submittedName>
</protein>
<dbReference type="Proteomes" id="UP001176941">
    <property type="component" value="Chromosome 10"/>
</dbReference>